<feature type="region of interest" description="Disordered" evidence="1">
    <location>
        <begin position="167"/>
        <end position="186"/>
    </location>
</feature>
<keyword evidence="2" id="KW-0812">Transmembrane</keyword>
<name>A0A9P6NNJ5_9BASI</name>
<feature type="compositionally biased region" description="Polar residues" evidence="1">
    <location>
        <begin position="338"/>
        <end position="351"/>
    </location>
</feature>
<sequence>MHSTTKSRSILDLHPNIHLRPSLFGPFAARPENSRLATISEQDHRSPKLFALGLVQSQTPSLERAPASLMWSSLVHRPKVHERLYQLVFFFSLLAFFGPLAGIGYQPVDDQDHFHVSALLPQPQPSTHPFPLHLTPISPEDSGPLFADVLNTLDDHELTTQDGAVDSYSDHLSHTAPTEPLLEPHDVGKPELFQAAAADDDEDDEKNIFEQLSDGNSGPAKDLVARPTENEIAPPAEAEHSLDTDQKSEDGIAPRSVLVQVGINSNEKDENSDESDSASRMISKTDDEIEEMEESEVEEAELKAARAAQPDSLEDETDLEETETESQAEMEFEEPELGQQQRMRPDSNSMTKELESLLQSLSQPPDHFPSPAEVEAISGRKGLRVRQF</sequence>
<proteinExistence type="predicted"/>
<protein>
    <submittedName>
        <fullName evidence="3">Uncharacterized protein</fullName>
    </submittedName>
</protein>
<feature type="compositionally biased region" description="Acidic residues" evidence="1">
    <location>
        <begin position="312"/>
        <end position="336"/>
    </location>
</feature>
<dbReference type="AlphaFoldDB" id="A0A9P6NNJ5"/>
<feature type="compositionally biased region" description="Basic and acidic residues" evidence="1">
    <location>
        <begin position="237"/>
        <end position="252"/>
    </location>
</feature>
<accession>A0A9P6NNJ5</accession>
<keyword evidence="2" id="KW-0472">Membrane</keyword>
<reference evidence="3" key="1">
    <citation type="submission" date="2013-11" db="EMBL/GenBank/DDBJ databases">
        <title>Genome sequence of the fusiform rust pathogen reveals effectors for host alternation and coevolution with pine.</title>
        <authorList>
            <consortium name="DOE Joint Genome Institute"/>
            <person name="Smith K."/>
            <person name="Pendleton A."/>
            <person name="Kubisiak T."/>
            <person name="Anderson C."/>
            <person name="Salamov A."/>
            <person name="Aerts A."/>
            <person name="Riley R."/>
            <person name="Clum A."/>
            <person name="Lindquist E."/>
            <person name="Ence D."/>
            <person name="Campbell M."/>
            <person name="Kronenberg Z."/>
            <person name="Feau N."/>
            <person name="Dhillon B."/>
            <person name="Hamelin R."/>
            <person name="Burleigh J."/>
            <person name="Smith J."/>
            <person name="Yandell M."/>
            <person name="Nelson C."/>
            <person name="Grigoriev I."/>
            <person name="Davis J."/>
        </authorList>
    </citation>
    <scope>NUCLEOTIDE SEQUENCE</scope>
    <source>
        <strain evidence="3">G11</strain>
    </source>
</reference>
<keyword evidence="4" id="KW-1185">Reference proteome</keyword>
<evidence type="ECO:0000313" key="4">
    <source>
        <dbReference type="Proteomes" id="UP000886653"/>
    </source>
</evidence>
<comment type="caution">
    <text evidence="3">The sequence shown here is derived from an EMBL/GenBank/DDBJ whole genome shotgun (WGS) entry which is preliminary data.</text>
</comment>
<dbReference type="Proteomes" id="UP000886653">
    <property type="component" value="Unassembled WGS sequence"/>
</dbReference>
<organism evidence="3 4">
    <name type="scientific">Cronartium quercuum f. sp. fusiforme G11</name>
    <dbReference type="NCBI Taxonomy" id="708437"/>
    <lineage>
        <taxon>Eukaryota</taxon>
        <taxon>Fungi</taxon>
        <taxon>Dikarya</taxon>
        <taxon>Basidiomycota</taxon>
        <taxon>Pucciniomycotina</taxon>
        <taxon>Pucciniomycetes</taxon>
        <taxon>Pucciniales</taxon>
        <taxon>Coleosporiaceae</taxon>
        <taxon>Cronartium</taxon>
    </lineage>
</organism>
<evidence type="ECO:0000256" key="1">
    <source>
        <dbReference type="SAM" id="MobiDB-lite"/>
    </source>
</evidence>
<feature type="compositionally biased region" description="Acidic residues" evidence="1">
    <location>
        <begin position="287"/>
        <end position="299"/>
    </location>
</feature>
<keyword evidence="2" id="KW-1133">Transmembrane helix</keyword>
<dbReference type="EMBL" id="MU167256">
    <property type="protein sequence ID" value="KAG0146746.1"/>
    <property type="molecule type" value="Genomic_DNA"/>
</dbReference>
<gene>
    <name evidence="3" type="ORF">CROQUDRAFT_92215</name>
</gene>
<feature type="transmembrane region" description="Helical" evidence="2">
    <location>
        <begin position="84"/>
        <end position="105"/>
    </location>
</feature>
<evidence type="ECO:0000313" key="3">
    <source>
        <dbReference type="EMBL" id="KAG0146746.1"/>
    </source>
</evidence>
<feature type="region of interest" description="Disordered" evidence="1">
    <location>
        <begin position="233"/>
        <end position="370"/>
    </location>
</feature>
<evidence type="ECO:0000256" key="2">
    <source>
        <dbReference type="SAM" id="Phobius"/>
    </source>
</evidence>